<evidence type="ECO:0000256" key="8">
    <source>
        <dbReference type="ARBA" id="ARBA00022692"/>
    </source>
</evidence>
<keyword evidence="6 20" id="KW-0328">Glycosyltransferase</keyword>
<keyword evidence="8" id="KW-0812">Transmembrane</keyword>
<dbReference type="GO" id="GO:0006487">
    <property type="term" value="P:protein N-linked glycosylation"/>
    <property type="evidence" value="ECO:0007669"/>
    <property type="project" value="TreeGrafter"/>
</dbReference>
<evidence type="ECO:0000256" key="10">
    <source>
        <dbReference type="ARBA" id="ARBA00022968"/>
    </source>
</evidence>
<dbReference type="GO" id="GO:0000139">
    <property type="term" value="C:Golgi membrane"/>
    <property type="evidence" value="ECO:0007669"/>
    <property type="project" value="UniProtKB-SubCell"/>
</dbReference>
<evidence type="ECO:0000256" key="9">
    <source>
        <dbReference type="ARBA" id="ARBA00022723"/>
    </source>
</evidence>
<dbReference type="KEGG" id="goe:100899729"/>
<dbReference type="PANTHER" id="PTHR10468:SF0">
    <property type="entry name" value="ALPHA-1,3-MANNOSYL-GLYCOPROTEIN 2-BETA-N-ACETYLGLUCOSAMINYLTRANSFERASE"/>
    <property type="match status" value="1"/>
</dbReference>
<dbReference type="PANTHER" id="PTHR10468">
    <property type="entry name" value="PROTEIN O-LINKED-MANNOSE BETA-1,2-N-ACETYLGLUCOSAMINYLTRANSFERASE 1/ALPHA-1,3-MANNOSYL-GLYCOPROTEIN 2-BETA-N-ACETYLGLUCOSAMINYLTRANSFERASE"/>
    <property type="match status" value="1"/>
</dbReference>
<evidence type="ECO:0000256" key="15">
    <source>
        <dbReference type="ARBA" id="ARBA00023211"/>
    </source>
</evidence>
<keyword evidence="10 20" id="KW-0735">Signal-anchor</keyword>
<evidence type="ECO:0000313" key="21">
    <source>
        <dbReference type="Proteomes" id="UP000694867"/>
    </source>
</evidence>
<proteinExistence type="inferred from homology"/>
<dbReference type="GO" id="GO:0003827">
    <property type="term" value="F:alpha-1,3-mannosylglycoprotein 2-beta-N-acetylglucosaminyltransferase activity"/>
    <property type="evidence" value="ECO:0007669"/>
    <property type="project" value="UniProtKB-UniRule"/>
</dbReference>
<organism evidence="21 22">
    <name type="scientific">Galendromus occidentalis</name>
    <name type="common">western predatory mite</name>
    <dbReference type="NCBI Taxonomy" id="34638"/>
    <lineage>
        <taxon>Eukaryota</taxon>
        <taxon>Metazoa</taxon>
        <taxon>Ecdysozoa</taxon>
        <taxon>Arthropoda</taxon>
        <taxon>Chelicerata</taxon>
        <taxon>Arachnida</taxon>
        <taxon>Acari</taxon>
        <taxon>Parasitiformes</taxon>
        <taxon>Mesostigmata</taxon>
        <taxon>Gamasina</taxon>
        <taxon>Phytoseioidea</taxon>
        <taxon>Phytoseiidae</taxon>
        <taxon>Typhlodrominae</taxon>
        <taxon>Galendromus</taxon>
    </lineage>
</organism>
<comment type="cofactor">
    <cofactor evidence="20">
        <name>Mn(2+)</name>
        <dbReference type="ChEBI" id="CHEBI:29035"/>
    </cofactor>
    <text evidence="20">The cofactor is mostly bound to the substrate.</text>
</comment>
<evidence type="ECO:0000256" key="18">
    <source>
        <dbReference type="ARBA" id="ARBA00041712"/>
    </source>
</evidence>
<dbReference type="FunFam" id="3.10.180.20:FF:000001">
    <property type="entry name" value="alpha-1,3-mannosyl-glycoprotein 2-beta-N-acetylglucosaminyltransferase"/>
    <property type="match status" value="1"/>
</dbReference>
<dbReference type="EC" id="2.4.1.101" evidence="17 20"/>
<dbReference type="InterPro" id="IPR052261">
    <property type="entry name" value="Glycosyltransferase_13"/>
</dbReference>
<dbReference type="Gene3D" id="3.90.550.10">
    <property type="entry name" value="Spore Coat Polysaccharide Biosynthesis Protein SpsA, Chain A"/>
    <property type="match status" value="1"/>
</dbReference>
<evidence type="ECO:0000256" key="12">
    <source>
        <dbReference type="ARBA" id="ARBA00023034"/>
    </source>
</evidence>
<dbReference type="Gene3D" id="3.10.180.20">
    <property type="entry name" value="N-Acetylglucosaminyltransferase I, Domain 2"/>
    <property type="match status" value="1"/>
</dbReference>
<name>A0AAJ6VU53_9ACAR</name>
<evidence type="ECO:0000256" key="19">
    <source>
        <dbReference type="ARBA" id="ARBA00049421"/>
    </source>
</evidence>
<keyword evidence="13" id="KW-0472">Membrane</keyword>
<evidence type="ECO:0000256" key="2">
    <source>
        <dbReference type="ARBA" id="ARBA00004556"/>
    </source>
</evidence>
<comment type="similarity">
    <text evidence="4 20">Belongs to the glycosyltransferase 13 family.</text>
</comment>
<dbReference type="FunFam" id="3.90.550.10:FF:000055">
    <property type="entry name" value="Alpha-1,3-mannosyl-glycoprotein 2-beta-N-acetylglucosaminyltransferase"/>
    <property type="match status" value="1"/>
</dbReference>
<evidence type="ECO:0000256" key="5">
    <source>
        <dbReference type="ARBA" id="ARBA00022490"/>
    </source>
</evidence>
<evidence type="ECO:0000313" key="22">
    <source>
        <dbReference type="RefSeq" id="XP_003737217.1"/>
    </source>
</evidence>
<evidence type="ECO:0000256" key="11">
    <source>
        <dbReference type="ARBA" id="ARBA00022989"/>
    </source>
</evidence>
<dbReference type="AlphaFoldDB" id="A0AAJ6VU53"/>
<accession>A0AAJ6VU53</accession>
<keyword evidence="11" id="KW-1133">Transmembrane helix</keyword>
<keyword evidence="7" id="KW-0808">Transferase</keyword>
<dbReference type="GO" id="GO:0030145">
    <property type="term" value="F:manganese ion binding"/>
    <property type="evidence" value="ECO:0007669"/>
    <property type="project" value="UniProtKB-UniRule"/>
</dbReference>
<comment type="subcellular location">
    <subcellularLocation>
        <location evidence="2">Cytoplasm</location>
        <location evidence="2">Perinuclear region</location>
    </subcellularLocation>
    <subcellularLocation>
        <location evidence="1 20">Golgi apparatus membrane</location>
        <topology evidence="1 20">Single-pass type II membrane protein</topology>
    </subcellularLocation>
</comment>
<comment type="function">
    <text evidence="16 20">Initiates complex N-linked carbohydrate formation. Essential for the conversion of high-mannose to hybrid and complex N-glycans.</text>
</comment>
<evidence type="ECO:0000256" key="3">
    <source>
        <dbReference type="ARBA" id="ARBA00004922"/>
    </source>
</evidence>
<evidence type="ECO:0000256" key="16">
    <source>
        <dbReference type="ARBA" id="ARBA00037706"/>
    </source>
</evidence>
<keyword evidence="9 20" id="KW-0479">Metal-binding</keyword>
<comment type="catalytic activity">
    <reaction evidence="19 20">
        <text>N(4)-(alpha-D-Man-(1-&gt;3)-[alpha-D-Man-(1-&gt;3)-[alpha-D-Man-(1-&gt;6)]-alpha-D-Man-(1-&gt;6)]-beta-D-Man-(1-&gt;4)-beta-D-GlcNAc-(1-&gt;4)-beta-D-GlcNAc)-L-asparaginyl-[protein] (N-glucan mannose isomer 5A1,2) + UDP-N-acetyl-alpha-D-glucosamine = N(4)-{beta-D-GlcNAc-(1-&gt;2)-alpha-D-Man-(1-&gt;3)-[alpha-D-Man-(1-&gt;3)-[alpha-D-Man-(1-&gt;6)]-alpha-D-Man-(1-&gt;6)]-beta-D-Man-(1-&gt;4)-beta-D-GlcNAc-(1-&gt;4)-beta-D-GlcNAc}-L-asparaginyl-[protein] + UDP + H(+)</text>
        <dbReference type="Rhea" id="RHEA:11456"/>
        <dbReference type="Rhea" id="RHEA-COMP:14367"/>
        <dbReference type="Rhea" id="RHEA-COMP:14368"/>
        <dbReference type="ChEBI" id="CHEBI:15378"/>
        <dbReference type="ChEBI" id="CHEBI:57705"/>
        <dbReference type="ChEBI" id="CHEBI:58223"/>
        <dbReference type="ChEBI" id="CHEBI:59087"/>
        <dbReference type="ChEBI" id="CHEBI:60625"/>
        <dbReference type="EC" id="2.4.1.101"/>
    </reaction>
</comment>
<keyword evidence="21" id="KW-1185">Reference proteome</keyword>
<evidence type="ECO:0000256" key="20">
    <source>
        <dbReference type="RuleBase" id="RU368119"/>
    </source>
</evidence>
<dbReference type="InterPro" id="IPR004139">
    <property type="entry name" value="Glyco_trans_13"/>
</dbReference>
<protein>
    <recommendedName>
        <fullName evidence="17 20">Alpha-1,3-mannosyl-glycoprotein 2-beta-N-acetylglucosaminyltransferase</fullName>
        <shortName evidence="20">GNT-I</shortName>
        <shortName evidence="20">GlcNAc-T I</shortName>
        <ecNumber evidence="17 20">2.4.1.101</ecNumber>
    </recommendedName>
    <alternativeName>
        <fullName evidence="18 20">N-glycosyl-oligosaccharide-glycoprotein N-acetylglucosaminyltransferase I</fullName>
    </alternativeName>
</protein>
<evidence type="ECO:0000256" key="1">
    <source>
        <dbReference type="ARBA" id="ARBA00004323"/>
    </source>
</evidence>
<evidence type="ECO:0000256" key="13">
    <source>
        <dbReference type="ARBA" id="ARBA00023136"/>
    </source>
</evidence>
<evidence type="ECO:0000256" key="17">
    <source>
        <dbReference type="ARBA" id="ARBA00038949"/>
    </source>
</evidence>
<dbReference type="Proteomes" id="UP000694867">
    <property type="component" value="Unplaced"/>
</dbReference>
<keyword evidence="14" id="KW-1015">Disulfide bond</keyword>
<dbReference type="GeneID" id="100899729"/>
<dbReference type="CDD" id="cd02514">
    <property type="entry name" value="GT13_GLCNAC-TI"/>
    <property type="match status" value="1"/>
</dbReference>
<evidence type="ECO:0000256" key="6">
    <source>
        <dbReference type="ARBA" id="ARBA00022676"/>
    </source>
</evidence>
<dbReference type="RefSeq" id="XP_003737217.1">
    <property type="nucleotide sequence ID" value="XM_003737169.2"/>
</dbReference>
<evidence type="ECO:0000256" key="4">
    <source>
        <dbReference type="ARBA" id="ARBA00006492"/>
    </source>
</evidence>
<keyword evidence="5" id="KW-0963">Cytoplasm</keyword>
<reference evidence="22" key="1">
    <citation type="submission" date="2025-08" db="UniProtKB">
        <authorList>
            <consortium name="RefSeq"/>
        </authorList>
    </citation>
    <scope>IDENTIFICATION</scope>
</reference>
<evidence type="ECO:0000256" key="14">
    <source>
        <dbReference type="ARBA" id="ARBA00023157"/>
    </source>
</evidence>
<dbReference type="InterPro" id="IPR029044">
    <property type="entry name" value="Nucleotide-diphossugar_trans"/>
</dbReference>
<dbReference type="GO" id="GO:0048471">
    <property type="term" value="C:perinuclear region of cytoplasm"/>
    <property type="evidence" value="ECO:0007669"/>
    <property type="project" value="UniProtKB-SubCell"/>
</dbReference>
<keyword evidence="15 20" id="KW-0464">Manganese</keyword>
<dbReference type="SUPFAM" id="SSF53448">
    <property type="entry name" value="Nucleotide-diphospho-sugar transferases"/>
    <property type="match status" value="1"/>
</dbReference>
<keyword evidence="12 20" id="KW-0333">Golgi apparatus</keyword>
<dbReference type="Pfam" id="PF03071">
    <property type="entry name" value="GNT-I"/>
    <property type="match status" value="1"/>
</dbReference>
<evidence type="ECO:0000256" key="7">
    <source>
        <dbReference type="ARBA" id="ARBA00022679"/>
    </source>
</evidence>
<gene>
    <name evidence="22" type="primary">LOC100899729</name>
</gene>
<sequence length="437" mass="50447">MRRRNPLLLLLSVASLGWIALTYHLLKSPDNEIAASYFRQGIQTKLDALEVGLRNQKNDARGLYAVVDGIRQTKQLNGSRAFREQRLRASKGRPVIPILLFACNRVTVKKPIEQLLNYRPNAENFPIIVSADCNHQLTLKTIKVYGDQVQLIQQPDQSDYKLPLKQKKFKGYYKIARHYGWALNKTFLDLNYNSVIIVEDDLEIAPDFFSYFESLLPILEADPSLYCVSAWNDNGKAGLIQTDNSSLLYRSDFFPGLGWMMTRDLWLELMTKWPKAFWDDWIREPEQRRNRACIRPEISRTKTFGKIGVSNGLFYEKHLKFIELSREPVDFLSKDLSYLLRDNYDVDFVKEVYGSPAVALTTVTNGKVNLPIWRPVRVTYTNISSFKHIAKLLSIMDDFKSGVPRTGYRGVVSCMHKGRRVYVAPPADWKGYDPKWS</sequence>
<comment type="pathway">
    <text evidence="3 20">Protein modification; protein glycosylation.</text>
</comment>